<feature type="transmembrane region" description="Helical" evidence="7">
    <location>
        <begin position="12"/>
        <end position="34"/>
    </location>
</feature>
<keyword evidence="4 7" id="KW-1133">Transmembrane helix</keyword>
<protein>
    <submittedName>
        <fullName evidence="8">ABC transporter permease</fullName>
    </submittedName>
</protein>
<dbReference type="Pfam" id="PF02653">
    <property type="entry name" value="BPD_transp_2"/>
    <property type="match status" value="1"/>
</dbReference>
<evidence type="ECO:0000256" key="7">
    <source>
        <dbReference type="SAM" id="Phobius"/>
    </source>
</evidence>
<evidence type="ECO:0000256" key="6">
    <source>
        <dbReference type="SAM" id="MobiDB-lite"/>
    </source>
</evidence>
<feature type="transmembrane region" description="Helical" evidence="7">
    <location>
        <begin position="94"/>
        <end position="113"/>
    </location>
</feature>
<feature type="transmembrane region" description="Helical" evidence="7">
    <location>
        <begin position="66"/>
        <end position="87"/>
    </location>
</feature>
<name>A0ABP6PL12_9ACTN</name>
<comment type="caution">
    <text evidence="8">The sequence shown here is derived from an EMBL/GenBank/DDBJ whole genome shotgun (WGS) entry which is preliminary data.</text>
</comment>
<keyword evidence="5 7" id="KW-0472">Membrane</keyword>
<organism evidence="8 9">
    <name type="scientific">Blastococcus jejuensis</name>
    <dbReference type="NCBI Taxonomy" id="351224"/>
    <lineage>
        <taxon>Bacteria</taxon>
        <taxon>Bacillati</taxon>
        <taxon>Actinomycetota</taxon>
        <taxon>Actinomycetes</taxon>
        <taxon>Geodermatophilales</taxon>
        <taxon>Geodermatophilaceae</taxon>
        <taxon>Blastococcus</taxon>
    </lineage>
</organism>
<dbReference type="Proteomes" id="UP001499924">
    <property type="component" value="Unassembled WGS sequence"/>
</dbReference>
<evidence type="ECO:0000256" key="1">
    <source>
        <dbReference type="ARBA" id="ARBA00004651"/>
    </source>
</evidence>
<dbReference type="RefSeq" id="WP_344690840.1">
    <property type="nucleotide sequence ID" value="NZ_BAAAVV010000014.1"/>
</dbReference>
<dbReference type="PANTHER" id="PTHR43370">
    <property type="entry name" value="SUGAR ABC TRANSPORTER INTEGRAL MEMBRANE PROTEIN-RELATED"/>
    <property type="match status" value="1"/>
</dbReference>
<dbReference type="CDD" id="cd06580">
    <property type="entry name" value="TM_PBP1_transp_TpRbsC_like"/>
    <property type="match status" value="1"/>
</dbReference>
<feature type="transmembrane region" description="Helical" evidence="7">
    <location>
        <begin position="133"/>
        <end position="154"/>
    </location>
</feature>
<dbReference type="InterPro" id="IPR037294">
    <property type="entry name" value="ABC_BtuC-like"/>
</dbReference>
<sequence length="314" mass="32155">MSVLAELLDASIVPSILRALTPVLLAALGGAICAKAGVFNVGLEGFMLVGAFAAVAGSWFTGSAWVGVLAGMLAGAAMAALLAIASVKYGGDEIIVGIALNLLAVGLTAFLLRTVFGKQGTFTDPDLQGLPTILGQTPLTYLAWLLVPVLAVFLRRHVWGFRLQGVGEAPEAARSLGVDTARYRYGAVLVSGLLCGLGGAQLSLGNVVLFSHNMTAGRGWVAVVAVLLAQAAPVGVLFAALLFATAEALGFRLQGVGLPSQIAQATPYVLTLVALIVASMRARRALGRAPTAPPPSEDRPPVADPAASTHLSRE</sequence>
<evidence type="ECO:0000256" key="4">
    <source>
        <dbReference type="ARBA" id="ARBA00022989"/>
    </source>
</evidence>
<evidence type="ECO:0000313" key="9">
    <source>
        <dbReference type="Proteomes" id="UP001499924"/>
    </source>
</evidence>
<evidence type="ECO:0000256" key="2">
    <source>
        <dbReference type="ARBA" id="ARBA00022475"/>
    </source>
</evidence>
<comment type="subcellular location">
    <subcellularLocation>
        <location evidence="1">Cell membrane</location>
        <topology evidence="1">Multi-pass membrane protein</topology>
    </subcellularLocation>
</comment>
<dbReference type="PANTHER" id="PTHR43370:SF1">
    <property type="entry name" value="GUANOSINE ABC TRANSPORTER PERMEASE PROTEIN NUPQ"/>
    <property type="match status" value="1"/>
</dbReference>
<keyword evidence="3 7" id="KW-0812">Transmembrane</keyword>
<feature type="region of interest" description="Disordered" evidence="6">
    <location>
        <begin position="287"/>
        <end position="314"/>
    </location>
</feature>
<keyword evidence="9" id="KW-1185">Reference proteome</keyword>
<proteinExistence type="predicted"/>
<evidence type="ECO:0000256" key="5">
    <source>
        <dbReference type="ARBA" id="ARBA00023136"/>
    </source>
</evidence>
<accession>A0ABP6PL12</accession>
<keyword evidence="2" id="KW-1003">Cell membrane</keyword>
<dbReference type="EMBL" id="BAAAVV010000014">
    <property type="protein sequence ID" value="GAA3181853.1"/>
    <property type="molecule type" value="Genomic_DNA"/>
</dbReference>
<feature type="transmembrane region" description="Helical" evidence="7">
    <location>
        <begin position="220"/>
        <end position="246"/>
    </location>
</feature>
<reference evidence="9" key="1">
    <citation type="journal article" date="2019" name="Int. J. Syst. Evol. Microbiol.">
        <title>The Global Catalogue of Microorganisms (GCM) 10K type strain sequencing project: providing services to taxonomists for standard genome sequencing and annotation.</title>
        <authorList>
            <consortium name="The Broad Institute Genomics Platform"/>
            <consortium name="The Broad Institute Genome Sequencing Center for Infectious Disease"/>
            <person name="Wu L."/>
            <person name="Ma J."/>
        </authorList>
    </citation>
    <scope>NUCLEOTIDE SEQUENCE [LARGE SCALE GENOMIC DNA]</scope>
    <source>
        <strain evidence="9">JCM 15614</strain>
    </source>
</reference>
<feature type="transmembrane region" description="Helical" evidence="7">
    <location>
        <begin position="41"/>
        <end position="60"/>
    </location>
</feature>
<evidence type="ECO:0000256" key="3">
    <source>
        <dbReference type="ARBA" id="ARBA00022692"/>
    </source>
</evidence>
<dbReference type="SUPFAM" id="SSF81345">
    <property type="entry name" value="ABC transporter involved in vitamin B12 uptake, BtuC"/>
    <property type="match status" value="1"/>
</dbReference>
<gene>
    <name evidence="8" type="ORF">GCM10010531_40120</name>
</gene>
<evidence type="ECO:0000313" key="8">
    <source>
        <dbReference type="EMBL" id="GAA3181853.1"/>
    </source>
</evidence>
<dbReference type="InterPro" id="IPR001851">
    <property type="entry name" value="ABC_transp_permease"/>
</dbReference>